<proteinExistence type="predicted"/>
<evidence type="ECO:0000313" key="3">
    <source>
        <dbReference type="Proteomes" id="UP000703269"/>
    </source>
</evidence>
<name>A0A9P3LKV5_9APHY</name>
<protein>
    <submittedName>
        <fullName evidence="2">Uncharacterized protein</fullName>
    </submittedName>
</protein>
<gene>
    <name evidence="2" type="ORF">PsYK624_149760</name>
</gene>
<feature type="compositionally biased region" description="Basic and acidic residues" evidence="1">
    <location>
        <begin position="11"/>
        <end position="39"/>
    </location>
</feature>
<feature type="compositionally biased region" description="Basic and acidic residues" evidence="1">
    <location>
        <begin position="54"/>
        <end position="70"/>
    </location>
</feature>
<evidence type="ECO:0000256" key="1">
    <source>
        <dbReference type="SAM" id="MobiDB-lite"/>
    </source>
</evidence>
<accession>A0A9P3LKV5</accession>
<dbReference type="AlphaFoldDB" id="A0A9P3LKV5"/>
<dbReference type="Proteomes" id="UP000703269">
    <property type="component" value="Unassembled WGS sequence"/>
</dbReference>
<evidence type="ECO:0000313" key="2">
    <source>
        <dbReference type="EMBL" id="GJE98740.1"/>
    </source>
</evidence>
<feature type="region of interest" description="Disordered" evidence="1">
    <location>
        <begin position="1"/>
        <end position="70"/>
    </location>
</feature>
<comment type="caution">
    <text evidence="2">The sequence shown here is derived from an EMBL/GenBank/DDBJ whole genome shotgun (WGS) entry which is preliminary data.</text>
</comment>
<reference evidence="2 3" key="1">
    <citation type="submission" date="2021-08" db="EMBL/GenBank/DDBJ databases">
        <title>Draft Genome Sequence of Phanerochaete sordida strain YK-624.</title>
        <authorList>
            <person name="Mori T."/>
            <person name="Dohra H."/>
            <person name="Suzuki T."/>
            <person name="Kawagishi H."/>
            <person name="Hirai H."/>
        </authorList>
    </citation>
    <scope>NUCLEOTIDE SEQUENCE [LARGE SCALE GENOMIC DNA]</scope>
    <source>
        <strain evidence="2 3">YK-624</strain>
    </source>
</reference>
<sequence>MCLGSKAGRHGSQDALHDPARAWQGHEADLRSGRGDGLRHAPLTLSSHNLTSTRRKDTGRDSRPCVEEAA</sequence>
<organism evidence="2 3">
    <name type="scientific">Phanerochaete sordida</name>
    <dbReference type="NCBI Taxonomy" id="48140"/>
    <lineage>
        <taxon>Eukaryota</taxon>
        <taxon>Fungi</taxon>
        <taxon>Dikarya</taxon>
        <taxon>Basidiomycota</taxon>
        <taxon>Agaricomycotina</taxon>
        <taxon>Agaricomycetes</taxon>
        <taxon>Polyporales</taxon>
        <taxon>Phanerochaetaceae</taxon>
        <taxon>Phanerochaete</taxon>
    </lineage>
</organism>
<keyword evidence="3" id="KW-1185">Reference proteome</keyword>
<dbReference type="EMBL" id="BPQB01000094">
    <property type="protein sequence ID" value="GJE98740.1"/>
    <property type="molecule type" value="Genomic_DNA"/>
</dbReference>